<evidence type="ECO:0000313" key="5">
    <source>
        <dbReference type="EMBL" id="SVA49699.1"/>
    </source>
</evidence>
<accession>A0A381WAY3</accession>
<dbReference type="GO" id="GO:0005829">
    <property type="term" value="C:cytosol"/>
    <property type="evidence" value="ECO:0007669"/>
    <property type="project" value="TreeGrafter"/>
</dbReference>
<evidence type="ECO:0000256" key="1">
    <source>
        <dbReference type="ARBA" id="ARBA00022741"/>
    </source>
</evidence>
<keyword evidence="1" id="KW-0547">Nucleotide-binding</keyword>
<dbReference type="SUPFAM" id="SSF52540">
    <property type="entry name" value="P-loop containing nucleoside triphosphate hydrolases"/>
    <property type="match status" value="1"/>
</dbReference>
<evidence type="ECO:0000256" key="3">
    <source>
        <dbReference type="ARBA" id="ARBA00046345"/>
    </source>
</evidence>
<protein>
    <recommendedName>
        <fullName evidence="4">PIN domain-containing protein</fullName>
    </recommendedName>
</protein>
<dbReference type="SUPFAM" id="SSF88723">
    <property type="entry name" value="PIN domain-like"/>
    <property type="match status" value="1"/>
</dbReference>
<dbReference type="InterPro" id="IPR051451">
    <property type="entry name" value="PhoH2-like"/>
</dbReference>
<feature type="domain" description="PIN" evidence="4">
    <location>
        <begin position="5"/>
        <end position="131"/>
    </location>
</feature>
<keyword evidence="2" id="KW-0067">ATP-binding</keyword>
<dbReference type="Gene3D" id="3.40.50.1010">
    <property type="entry name" value="5'-nuclease"/>
    <property type="match status" value="1"/>
</dbReference>
<dbReference type="InterPro" id="IPR027417">
    <property type="entry name" value="P-loop_NTPase"/>
</dbReference>
<proteinExistence type="inferred from homology"/>
<dbReference type="EMBL" id="UINC01011242">
    <property type="protein sequence ID" value="SVA49699.1"/>
    <property type="molecule type" value="Genomic_DNA"/>
</dbReference>
<reference evidence="5" key="1">
    <citation type="submission" date="2018-05" db="EMBL/GenBank/DDBJ databases">
        <authorList>
            <person name="Lanie J.A."/>
            <person name="Ng W.-L."/>
            <person name="Kazmierczak K.M."/>
            <person name="Andrzejewski T.M."/>
            <person name="Davidsen T.M."/>
            <person name="Wayne K.J."/>
            <person name="Tettelin H."/>
            <person name="Glass J.I."/>
            <person name="Rusch D."/>
            <person name="Podicherti R."/>
            <person name="Tsui H.-C.T."/>
            <person name="Winkler M.E."/>
        </authorList>
    </citation>
    <scope>NUCLEOTIDE SEQUENCE</scope>
</reference>
<name>A0A381WAY3_9ZZZZ</name>
<dbReference type="InterPro" id="IPR003714">
    <property type="entry name" value="PhoH"/>
</dbReference>
<dbReference type="GO" id="GO:0005524">
    <property type="term" value="F:ATP binding"/>
    <property type="evidence" value="ECO:0007669"/>
    <property type="project" value="UniProtKB-KW"/>
</dbReference>
<dbReference type="PANTHER" id="PTHR30473:SF2">
    <property type="entry name" value="PIN DOMAIN-CONTAINING PROTEIN"/>
    <property type="match status" value="1"/>
</dbReference>
<dbReference type="AlphaFoldDB" id="A0A381WAY3"/>
<dbReference type="InterPro" id="IPR002716">
    <property type="entry name" value="PIN_dom"/>
</dbReference>
<evidence type="ECO:0000256" key="2">
    <source>
        <dbReference type="ARBA" id="ARBA00022840"/>
    </source>
</evidence>
<sequence>MSDVPVCVLDISVLLYTPEALYDFPDKEVVLPVCILEELDCIKMDLGEKGRSAQIITRMLDECRQLGSLSEGVRLPNGGKLRIELSEPDSGSLPYSPDFKHISNKVLAVAWTLYQKNREVVFVSQDENLRTKADILNVPTICYQGNRLDDSILYSGMHRYEVDKQKLRRLAKQSSISKEEVFSEQQQREEINPNEGLLLSSSEAPDEEVLATYNSEKEQFEQVSKEQGIWGIRARNPEQQLALALLQNPEISVVTLSGKSGTGKTLLALAVGLQQMLVENIYSCMLASRPIFPMGRDLGYLPGDAQEKLAPWMQPIFDNLELLINNPASKSTSKRDSYHELMNRGMLIVEPLTYIRGRTIPNQYMIVDEAQNLTPHEMKTIVTRVGEGTKIVLTGDPNQIDNPDVNLSSNGLSTLVESFKESSMSGHVRFTSCERSPLAELAATLL</sequence>
<dbReference type="CDD" id="cd09883">
    <property type="entry name" value="PIN_VapC_PhoHL-ATPase"/>
    <property type="match status" value="1"/>
</dbReference>
<organism evidence="5">
    <name type="scientific">marine metagenome</name>
    <dbReference type="NCBI Taxonomy" id="408172"/>
    <lineage>
        <taxon>unclassified sequences</taxon>
        <taxon>metagenomes</taxon>
        <taxon>ecological metagenomes</taxon>
    </lineage>
</organism>
<evidence type="ECO:0000259" key="4">
    <source>
        <dbReference type="SMART" id="SM00670"/>
    </source>
</evidence>
<dbReference type="Pfam" id="PF13638">
    <property type="entry name" value="PIN_4"/>
    <property type="match status" value="1"/>
</dbReference>
<dbReference type="InterPro" id="IPR029060">
    <property type="entry name" value="PIN-like_dom_sf"/>
</dbReference>
<gene>
    <name evidence="5" type="ORF">METZ01_LOCUS102553</name>
</gene>
<dbReference type="Gene3D" id="3.40.50.300">
    <property type="entry name" value="P-loop containing nucleotide triphosphate hydrolases"/>
    <property type="match status" value="1"/>
</dbReference>
<dbReference type="Pfam" id="PF02562">
    <property type="entry name" value="PhoH"/>
    <property type="match status" value="1"/>
</dbReference>
<dbReference type="PANTHER" id="PTHR30473">
    <property type="entry name" value="PROTEIN PHOH"/>
    <property type="match status" value="1"/>
</dbReference>
<dbReference type="FunFam" id="3.40.50.300:FF:000013">
    <property type="entry name" value="PhoH family ATPase"/>
    <property type="match status" value="1"/>
</dbReference>
<comment type="similarity">
    <text evidence="3">In the N-terminal section; belongs to the PINc/VapC protein family.</text>
</comment>
<dbReference type="SMART" id="SM00670">
    <property type="entry name" value="PINc"/>
    <property type="match status" value="1"/>
</dbReference>